<evidence type="ECO:0000259" key="6">
    <source>
        <dbReference type="PROSITE" id="PS51366"/>
    </source>
</evidence>
<dbReference type="Pfam" id="PF02847">
    <property type="entry name" value="MA3"/>
    <property type="match status" value="1"/>
</dbReference>
<dbReference type="GO" id="GO:0000398">
    <property type="term" value="P:mRNA splicing, via spliceosome"/>
    <property type="evidence" value="ECO:0007669"/>
    <property type="project" value="TreeGrafter"/>
</dbReference>
<dbReference type="InterPro" id="IPR050781">
    <property type="entry name" value="CWC22_splicing_factor"/>
</dbReference>
<dbReference type="VEuPathDB" id="CryptoDB:Chro.80345"/>
<comment type="similarity">
    <text evidence="2">Belongs to the CWC22 family.</text>
</comment>
<dbReference type="InterPro" id="IPR003890">
    <property type="entry name" value="MIF4G-like_typ-3"/>
</dbReference>
<evidence type="ECO:0000256" key="1">
    <source>
        <dbReference type="ARBA" id="ARBA00004123"/>
    </source>
</evidence>
<keyword evidence="4" id="KW-0508">mRNA splicing</keyword>
<dbReference type="PANTHER" id="PTHR18034">
    <property type="entry name" value="CELL CYCLE CONTROL PROTEIN CWF22-RELATED"/>
    <property type="match status" value="1"/>
</dbReference>
<dbReference type="VEuPathDB" id="CryptoDB:GY17_00000732"/>
<gene>
    <name evidence="7" type="ORF">CHUDEA8_2960</name>
</gene>
<keyword evidence="5" id="KW-0539">Nucleus</keyword>
<dbReference type="InterPro" id="IPR016024">
    <property type="entry name" value="ARM-type_fold"/>
</dbReference>
<dbReference type="VEuPathDB" id="CryptoDB:ChTU502y2012_421g0610"/>
<dbReference type="InterPro" id="IPR003891">
    <property type="entry name" value="Initiation_fac_eIF4g_MI"/>
</dbReference>
<evidence type="ECO:0000256" key="3">
    <source>
        <dbReference type="ARBA" id="ARBA00022664"/>
    </source>
</evidence>
<evidence type="ECO:0000256" key="4">
    <source>
        <dbReference type="ARBA" id="ARBA00023187"/>
    </source>
</evidence>
<dbReference type="SUPFAM" id="SSF48371">
    <property type="entry name" value="ARM repeat"/>
    <property type="match status" value="1"/>
</dbReference>
<sequence>MTNNPDELADGETRICSDYIPPFKKKNFEVSHNLLNNREHQKKLWDRLEKNIRGEINKLNFSNIEQVLINILKNNIIRGRGILANCIIRAQLSSHSYTAVICYLSAIINCNIPDFGSLLLRRLINQFRISYSKGDKYVCKHTLLFLAQLINQKVVHELIALQICLFLIEKLTDDSIEICIDFIFECGQFLLENTPQGLNTIMNKFRRILQEGKLNKKTNFLIERILKERRDNFMNYPINNPENELIDLNDQITHFFDILDGEIDIQDELDHFIETEPNVFEEENTKWDEISKELLSGLYGVTMEDTEEQLIKNDPTIDLSEKDFVILRKKIYLCIMNSLNYEECTHRLLKLNIPKDQISETCAMILDCCSMERTYQKFFSLVAERLCIIKKEYQESFAKLFSENFETVHRLETNRLRHVTKFYSYLLSKDAIPWNLLFIVKLSEKDTASSSRIFIKILFQELSYNMGIKNLDIKLNSSEVLPFTEGIFPKENISKIRFSINFFTAIGLGALTHKLRNTLSNIEQQQTSRLNELCLSSGIDTIQVDISNSEKISEDAEIINTKCLDTYKNKMEQTKMNSNYYKQSKEYSSSCLEDLSNNLIFNNGINNQKRRNRSFSREL</sequence>
<dbReference type="SMART" id="SM00544">
    <property type="entry name" value="MA3"/>
    <property type="match status" value="1"/>
</dbReference>
<dbReference type="GO" id="GO:0003723">
    <property type="term" value="F:RNA binding"/>
    <property type="evidence" value="ECO:0007669"/>
    <property type="project" value="InterPro"/>
</dbReference>
<name>A0A0S4TKB7_CRYHO</name>
<dbReference type="Proteomes" id="UP000199752">
    <property type="component" value="Chromosome 8"/>
</dbReference>
<dbReference type="SMART" id="SM00543">
    <property type="entry name" value="MIF4G"/>
    <property type="match status" value="1"/>
</dbReference>
<reference evidence="7" key="1">
    <citation type="submission" date="2015-08" db="EMBL/GenBank/DDBJ databases">
        <authorList>
            <person name="Babu N.S."/>
            <person name="Beckwith C.J."/>
            <person name="Beseler K.G."/>
            <person name="Brison A."/>
            <person name="Carone J.V."/>
            <person name="Caskin T.P."/>
            <person name="Diamond M."/>
            <person name="Durham M.E."/>
            <person name="Foxe J.M."/>
            <person name="Go M."/>
            <person name="Henderson B.A."/>
            <person name="Jones I.B."/>
            <person name="McGettigan J.A."/>
            <person name="Micheletti S.J."/>
            <person name="Nasrallah M.E."/>
            <person name="Ortiz D."/>
            <person name="Piller C.R."/>
            <person name="Privatt S.R."/>
            <person name="Schneider S.L."/>
            <person name="Sharp S."/>
            <person name="Smith T.C."/>
            <person name="Stanton J.D."/>
            <person name="Ullery H.E."/>
            <person name="Wilson R.J."/>
            <person name="Serrano M.G."/>
            <person name="Buck G."/>
            <person name="Lee V."/>
            <person name="Wang Y."/>
            <person name="Carvalho R."/>
            <person name="Voegtly L."/>
            <person name="Shi R."/>
            <person name="Duckworth R."/>
            <person name="Johnson A."/>
            <person name="Loviza R."/>
            <person name="Walstead R."/>
            <person name="Shah Z."/>
            <person name="Kiflezghi M."/>
            <person name="Wade K."/>
            <person name="Ball S.L."/>
            <person name="Bradley K.W."/>
            <person name="Asai D.J."/>
            <person name="Bowman C.A."/>
            <person name="Russell D.A."/>
            <person name="Pope W.H."/>
            <person name="Jacobs-Sera D."/>
            <person name="Hendrix R.W."/>
            <person name="Hatfull G.F."/>
        </authorList>
    </citation>
    <scope>NUCLEOTIDE SEQUENCE [LARGE SCALE GENOMIC DNA]</scope>
</reference>
<dbReference type="PROSITE" id="PS51366">
    <property type="entry name" value="MI"/>
    <property type="match status" value="1"/>
</dbReference>
<dbReference type="VEuPathDB" id="CryptoDB:CHUDEA8_2960"/>
<dbReference type="EMBL" id="LN877954">
    <property type="protein sequence ID" value="CUV07846.1"/>
    <property type="molecule type" value="Genomic_DNA"/>
</dbReference>
<keyword evidence="3" id="KW-0507">mRNA processing</keyword>
<dbReference type="GO" id="GO:0071013">
    <property type="term" value="C:catalytic step 2 spliceosome"/>
    <property type="evidence" value="ECO:0007669"/>
    <property type="project" value="TreeGrafter"/>
</dbReference>
<proteinExistence type="inferred from homology"/>
<evidence type="ECO:0000256" key="2">
    <source>
        <dbReference type="ARBA" id="ARBA00006856"/>
    </source>
</evidence>
<evidence type="ECO:0000256" key="5">
    <source>
        <dbReference type="ARBA" id="ARBA00023242"/>
    </source>
</evidence>
<comment type="subcellular location">
    <subcellularLocation>
        <location evidence="1">Nucleus</location>
    </subcellularLocation>
</comment>
<organism evidence="7">
    <name type="scientific">Cryptosporidium hominis</name>
    <dbReference type="NCBI Taxonomy" id="237895"/>
    <lineage>
        <taxon>Eukaryota</taxon>
        <taxon>Sar</taxon>
        <taxon>Alveolata</taxon>
        <taxon>Apicomplexa</taxon>
        <taxon>Conoidasida</taxon>
        <taxon>Coccidia</taxon>
        <taxon>Eucoccidiorida</taxon>
        <taxon>Eimeriorina</taxon>
        <taxon>Cryptosporidiidae</taxon>
        <taxon>Cryptosporidium</taxon>
    </lineage>
</organism>
<protein>
    <recommendedName>
        <fullName evidence="6">MI domain-containing protein</fullName>
    </recommendedName>
</protein>
<dbReference type="PANTHER" id="PTHR18034:SF3">
    <property type="entry name" value="PRE-MRNA-SPLICING FACTOR CWC22 HOMOLOG"/>
    <property type="match status" value="1"/>
</dbReference>
<dbReference type="AlphaFoldDB" id="A0A0S4TKB7"/>
<dbReference type="Gene3D" id="1.25.40.180">
    <property type="match status" value="1"/>
</dbReference>
<evidence type="ECO:0000313" key="7">
    <source>
        <dbReference type="EMBL" id="CUV07846.1"/>
    </source>
</evidence>
<feature type="domain" description="MI" evidence="6">
    <location>
        <begin position="326"/>
        <end position="442"/>
    </location>
</feature>
<accession>A0A0S4TKB7</accession>
<dbReference type="VEuPathDB" id="CryptoDB:Chro.80346"/>